<comment type="pathway">
    <text evidence="10">Cell wall biogenesis; peptidoglycan biosynthesis.</text>
</comment>
<gene>
    <name evidence="10" type="primary">murG</name>
    <name evidence="13" type="ORF">HMPREF9233_00139</name>
</gene>
<sequence>MEQLRVLLAGGGTAGHVNPLLATANELRARGHEVTVVGTKEGMEAEFVPEAGFELEVIPRVPFPRRPNLEALRFPVRFPRAVKKSEEILRRTGAQVAVGFGGYASTPIYQAASKLGIPVVIHEQNALPGMANKFGARKAAAVALTFPSTPLRARRGQTVTVGLPLREAVADLARDLDRPSRRRVAAAQLGLDPELPTLLVTGGSLGAQHVNEVLAEAAKDIDGLGVQVLHLTGKGKDEPVRAATHALTHYHVLDYLNEMDRAYAAADLVICRAGAGTVAEVSALGVPAIFVPLAVGNGEQAKNAADVVAAGGAMLVENDEFDSRAARIAAELTKNPQRLSEMSEASRQVSPPDGAARLADLIENVGEQAR</sequence>
<evidence type="ECO:0000313" key="13">
    <source>
        <dbReference type="EMBL" id="EKU96051.1"/>
    </source>
</evidence>
<dbReference type="AlphaFoldDB" id="K9EJK3"/>
<comment type="function">
    <text evidence="10">Cell wall formation. Catalyzes the transfer of a GlcNAc subunit on undecaprenyl-pyrophosphoryl-MurNAc-pentapeptide (lipid intermediate I) to form undecaprenyl-pyrophosphoryl-MurNAc-(pentapeptide)GlcNAc (lipid intermediate II).</text>
</comment>
<feature type="domain" description="Glycosyltransferase family 28 N-terminal" evidence="11">
    <location>
        <begin position="6"/>
        <end position="143"/>
    </location>
</feature>
<dbReference type="GO" id="GO:0051301">
    <property type="term" value="P:cell division"/>
    <property type="evidence" value="ECO:0007669"/>
    <property type="project" value="UniProtKB-KW"/>
</dbReference>
<feature type="binding site" evidence="10">
    <location>
        <position position="300"/>
    </location>
    <ligand>
        <name>UDP-N-acetyl-alpha-D-glucosamine</name>
        <dbReference type="ChEBI" id="CHEBI:57705"/>
    </ligand>
</feature>
<evidence type="ECO:0000256" key="9">
    <source>
        <dbReference type="ARBA" id="ARBA00023316"/>
    </source>
</evidence>
<dbReference type="InterPro" id="IPR006009">
    <property type="entry name" value="GlcNAc_MurG"/>
</dbReference>
<dbReference type="InterPro" id="IPR007235">
    <property type="entry name" value="Glyco_trans_28_C"/>
</dbReference>
<comment type="caution">
    <text evidence="13">The sequence shown here is derived from an EMBL/GenBank/DDBJ whole genome shotgun (WGS) entry which is preliminary data.</text>
</comment>
<keyword evidence="4 10" id="KW-0808">Transferase</keyword>
<name>K9EJK3_9ACTO</name>
<feature type="binding site" evidence="10">
    <location>
        <position position="166"/>
    </location>
    <ligand>
        <name>UDP-N-acetyl-alpha-D-glucosamine</name>
        <dbReference type="ChEBI" id="CHEBI:57705"/>
    </ligand>
</feature>
<dbReference type="RefSeq" id="WP_007000357.1">
    <property type="nucleotide sequence ID" value="NZ_JH992955.1"/>
</dbReference>
<keyword evidence="7 10" id="KW-0472">Membrane</keyword>
<dbReference type="GO" id="GO:0005975">
    <property type="term" value="P:carbohydrate metabolic process"/>
    <property type="evidence" value="ECO:0007669"/>
    <property type="project" value="InterPro"/>
</dbReference>
<dbReference type="Gene3D" id="3.40.50.2000">
    <property type="entry name" value="Glycogen Phosphorylase B"/>
    <property type="match status" value="2"/>
</dbReference>
<evidence type="ECO:0000256" key="6">
    <source>
        <dbReference type="ARBA" id="ARBA00022984"/>
    </source>
</evidence>
<dbReference type="Proteomes" id="UP000009888">
    <property type="component" value="Unassembled WGS sequence"/>
</dbReference>
<dbReference type="CDD" id="cd03785">
    <property type="entry name" value="GT28_MurG"/>
    <property type="match status" value="1"/>
</dbReference>
<protein>
    <recommendedName>
        <fullName evidence="10">UDP-N-acetylglucosamine--N-acetylmuramyl-(pentapeptide) pyrophosphoryl-undecaprenol N-acetylglucosamine transferase</fullName>
        <ecNumber evidence="10">2.4.1.227</ecNumber>
    </recommendedName>
    <alternativeName>
        <fullName evidence="10">Undecaprenyl-PP-MurNAc-pentapeptide-UDPGlcNAc GlcNAc transferase</fullName>
    </alternativeName>
</protein>
<feature type="binding site" evidence="10">
    <location>
        <position position="125"/>
    </location>
    <ligand>
        <name>UDP-N-acetyl-alpha-D-glucosamine</name>
        <dbReference type="ChEBI" id="CHEBI:57705"/>
    </ligand>
</feature>
<dbReference type="SUPFAM" id="SSF53756">
    <property type="entry name" value="UDP-Glycosyltransferase/glycogen phosphorylase"/>
    <property type="match status" value="1"/>
</dbReference>
<accession>K9EJK3</accession>
<evidence type="ECO:0000256" key="10">
    <source>
        <dbReference type="HAMAP-Rule" id="MF_00033"/>
    </source>
</evidence>
<keyword evidence="14" id="KW-1185">Reference proteome</keyword>
<dbReference type="GO" id="GO:0009252">
    <property type="term" value="P:peptidoglycan biosynthetic process"/>
    <property type="evidence" value="ECO:0007669"/>
    <property type="project" value="UniProtKB-UniRule"/>
</dbReference>
<dbReference type="eggNOG" id="COG0707">
    <property type="taxonomic scope" value="Bacteria"/>
</dbReference>
<dbReference type="GO" id="GO:0071555">
    <property type="term" value="P:cell wall organization"/>
    <property type="evidence" value="ECO:0007669"/>
    <property type="project" value="UniProtKB-KW"/>
</dbReference>
<comment type="caution">
    <text evidence="10">Lacks conserved residue(s) required for the propagation of feature annotation.</text>
</comment>
<dbReference type="EC" id="2.4.1.227" evidence="10"/>
<evidence type="ECO:0000256" key="4">
    <source>
        <dbReference type="ARBA" id="ARBA00022679"/>
    </source>
</evidence>
<dbReference type="PANTHER" id="PTHR21015">
    <property type="entry name" value="UDP-N-ACETYLGLUCOSAMINE--N-ACETYLMURAMYL-(PENTAPEPTIDE) PYROPHOSPHORYL-UNDECAPRENOL N-ACETYLGLUCOSAMINE TRANSFERASE 1"/>
    <property type="match status" value="1"/>
</dbReference>
<keyword evidence="1 10" id="KW-1003">Cell membrane</keyword>
<comment type="similarity">
    <text evidence="10">Belongs to the glycosyltransferase 28 family. MurG subfamily.</text>
</comment>
<dbReference type="STRING" id="202789.GCA_001457435_00212"/>
<keyword evidence="8 10" id="KW-0131">Cell cycle</keyword>
<keyword evidence="2 10" id="KW-0132">Cell division</keyword>
<evidence type="ECO:0000256" key="2">
    <source>
        <dbReference type="ARBA" id="ARBA00022618"/>
    </source>
</evidence>
<organism evidence="13 14">
    <name type="scientific">Actinobaculum massiliense ACS-171-V-Col2</name>
    <dbReference type="NCBI Taxonomy" id="883066"/>
    <lineage>
        <taxon>Bacteria</taxon>
        <taxon>Bacillati</taxon>
        <taxon>Actinomycetota</taxon>
        <taxon>Actinomycetes</taxon>
        <taxon>Actinomycetales</taxon>
        <taxon>Actinomycetaceae</taxon>
        <taxon>Actinobaculum</taxon>
    </lineage>
</organism>
<dbReference type="Pfam" id="PF03033">
    <property type="entry name" value="Glyco_transf_28"/>
    <property type="match status" value="1"/>
</dbReference>
<reference evidence="13 14" key="1">
    <citation type="submission" date="2012-09" db="EMBL/GenBank/DDBJ databases">
        <title>The Genome Sequence of Actinobaculum massiliae ACS-171-V-COL2.</title>
        <authorList>
            <consortium name="The Broad Institute Genome Sequencing Platform"/>
            <person name="Earl A."/>
            <person name="Ward D."/>
            <person name="Feldgarden M."/>
            <person name="Gevers D."/>
            <person name="Saerens B."/>
            <person name="Vaneechoutte M."/>
            <person name="Walker B."/>
            <person name="Young S.K."/>
            <person name="Zeng Q."/>
            <person name="Gargeya S."/>
            <person name="Fitzgerald M."/>
            <person name="Haas B."/>
            <person name="Abouelleil A."/>
            <person name="Alvarado L."/>
            <person name="Arachchi H.M."/>
            <person name="Berlin A."/>
            <person name="Chapman S.B."/>
            <person name="Goldberg J."/>
            <person name="Griggs A."/>
            <person name="Gujja S."/>
            <person name="Hansen M."/>
            <person name="Howarth C."/>
            <person name="Imamovic A."/>
            <person name="Larimer J."/>
            <person name="McCowen C."/>
            <person name="Montmayeur A."/>
            <person name="Murphy C."/>
            <person name="Neiman D."/>
            <person name="Pearson M."/>
            <person name="Priest M."/>
            <person name="Roberts A."/>
            <person name="Saif S."/>
            <person name="Shea T."/>
            <person name="Sisk P."/>
            <person name="Sykes S."/>
            <person name="Wortman J."/>
            <person name="Nusbaum C."/>
            <person name="Birren B."/>
        </authorList>
    </citation>
    <scope>NUCLEOTIDE SEQUENCE [LARGE SCALE GENOMIC DNA]</scope>
    <source>
        <strain evidence="14">ACS-171-V-Col2</strain>
    </source>
</reference>
<evidence type="ECO:0000259" key="12">
    <source>
        <dbReference type="Pfam" id="PF04101"/>
    </source>
</evidence>
<keyword evidence="6 10" id="KW-0573">Peptidoglycan synthesis</keyword>
<keyword evidence="5 10" id="KW-0133">Cell shape</keyword>
<keyword evidence="3 10" id="KW-0328">Glycosyltransferase</keyword>
<dbReference type="UniPathway" id="UPA00219"/>
<dbReference type="PATRIC" id="fig|883066.3.peg.141"/>
<dbReference type="PANTHER" id="PTHR21015:SF22">
    <property type="entry name" value="GLYCOSYLTRANSFERASE"/>
    <property type="match status" value="1"/>
</dbReference>
<dbReference type="GO" id="GO:0050511">
    <property type="term" value="F:undecaprenyldiphospho-muramoylpentapeptide beta-N-acetylglucosaminyltransferase activity"/>
    <property type="evidence" value="ECO:0007669"/>
    <property type="project" value="UniProtKB-UniRule"/>
</dbReference>
<proteinExistence type="inferred from homology"/>
<dbReference type="Pfam" id="PF04101">
    <property type="entry name" value="Glyco_tran_28_C"/>
    <property type="match status" value="1"/>
</dbReference>
<dbReference type="GO" id="GO:0005886">
    <property type="term" value="C:plasma membrane"/>
    <property type="evidence" value="ECO:0007669"/>
    <property type="project" value="UniProtKB-SubCell"/>
</dbReference>
<feature type="binding site" evidence="10">
    <location>
        <position position="204"/>
    </location>
    <ligand>
        <name>UDP-N-acetyl-alpha-D-glucosamine</name>
        <dbReference type="ChEBI" id="CHEBI:57705"/>
    </ligand>
</feature>
<evidence type="ECO:0000313" key="14">
    <source>
        <dbReference type="Proteomes" id="UP000009888"/>
    </source>
</evidence>
<evidence type="ECO:0000256" key="5">
    <source>
        <dbReference type="ARBA" id="ARBA00022960"/>
    </source>
</evidence>
<dbReference type="InterPro" id="IPR004276">
    <property type="entry name" value="GlycoTrans_28_N"/>
</dbReference>
<comment type="catalytic activity">
    <reaction evidence="10">
        <text>di-trans,octa-cis-undecaprenyl diphospho-N-acetyl-alpha-D-muramoyl-L-alanyl-D-glutamyl-meso-2,6-diaminopimeloyl-D-alanyl-D-alanine + UDP-N-acetyl-alpha-D-glucosamine = di-trans,octa-cis-undecaprenyl diphospho-[N-acetyl-alpha-D-glucosaminyl-(1-&gt;4)]-N-acetyl-alpha-D-muramoyl-L-alanyl-D-glutamyl-meso-2,6-diaminopimeloyl-D-alanyl-D-alanine + UDP + H(+)</text>
        <dbReference type="Rhea" id="RHEA:31227"/>
        <dbReference type="ChEBI" id="CHEBI:15378"/>
        <dbReference type="ChEBI" id="CHEBI:57705"/>
        <dbReference type="ChEBI" id="CHEBI:58223"/>
        <dbReference type="ChEBI" id="CHEBI:61387"/>
        <dbReference type="ChEBI" id="CHEBI:61388"/>
        <dbReference type="EC" id="2.4.1.227"/>
    </reaction>
</comment>
<dbReference type="EMBL" id="AGWL01000001">
    <property type="protein sequence ID" value="EKU96051.1"/>
    <property type="molecule type" value="Genomic_DNA"/>
</dbReference>
<dbReference type="HAMAP" id="MF_00033">
    <property type="entry name" value="MurG"/>
    <property type="match status" value="1"/>
</dbReference>
<dbReference type="HOGENOM" id="CLU_037404_1_0_11"/>
<evidence type="ECO:0000256" key="8">
    <source>
        <dbReference type="ARBA" id="ARBA00023306"/>
    </source>
</evidence>
<dbReference type="GO" id="GO:0008360">
    <property type="term" value="P:regulation of cell shape"/>
    <property type="evidence" value="ECO:0007669"/>
    <property type="project" value="UniProtKB-KW"/>
</dbReference>
<keyword evidence="9 10" id="KW-0961">Cell wall biogenesis/degradation</keyword>
<evidence type="ECO:0000256" key="7">
    <source>
        <dbReference type="ARBA" id="ARBA00023136"/>
    </source>
</evidence>
<dbReference type="NCBIfam" id="TIGR01133">
    <property type="entry name" value="murG"/>
    <property type="match status" value="1"/>
</dbReference>
<evidence type="ECO:0000259" key="11">
    <source>
        <dbReference type="Pfam" id="PF03033"/>
    </source>
</evidence>
<comment type="subcellular location">
    <subcellularLocation>
        <location evidence="10">Cell membrane</location>
        <topology evidence="10">Peripheral membrane protein</topology>
        <orientation evidence="10">Cytoplasmic side</orientation>
    </subcellularLocation>
</comment>
<evidence type="ECO:0000256" key="1">
    <source>
        <dbReference type="ARBA" id="ARBA00022475"/>
    </source>
</evidence>
<feature type="domain" description="Glycosyl transferase family 28 C-terminal" evidence="12">
    <location>
        <begin position="197"/>
        <end position="356"/>
    </location>
</feature>
<dbReference type="GO" id="GO:0051991">
    <property type="term" value="F:UDP-N-acetyl-D-glucosamine:N-acetylmuramoyl-L-alanyl-D-glutamyl-meso-2,6-diaminopimelyl-D-alanyl-D-alanine-diphosphoundecaprenol 4-beta-N-acetylglucosaminlytransferase activity"/>
    <property type="evidence" value="ECO:0007669"/>
    <property type="project" value="RHEA"/>
</dbReference>
<evidence type="ECO:0000256" key="3">
    <source>
        <dbReference type="ARBA" id="ARBA00022676"/>
    </source>
</evidence>
<feature type="binding site" evidence="10">
    <location>
        <begin position="13"/>
        <end position="15"/>
    </location>
    <ligand>
        <name>UDP-N-acetyl-alpha-D-glucosamine</name>
        <dbReference type="ChEBI" id="CHEBI:57705"/>
    </ligand>
</feature>